<accession>A0A9D2QDG0</accession>
<comment type="caution">
    <text evidence="1">The sequence shown here is derived from an EMBL/GenBank/DDBJ whole genome shotgun (WGS) entry which is preliminary data.</text>
</comment>
<reference evidence="1" key="2">
    <citation type="submission" date="2021-04" db="EMBL/GenBank/DDBJ databases">
        <authorList>
            <person name="Gilroy R."/>
        </authorList>
    </citation>
    <scope>NUCLEOTIDE SEQUENCE</scope>
    <source>
        <strain evidence="1">ChiHjej13B12-4958</strain>
    </source>
</reference>
<evidence type="ECO:0000313" key="1">
    <source>
        <dbReference type="EMBL" id="HJC84426.1"/>
    </source>
</evidence>
<gene>
    <name evidence="1" type="ORF">H9751_02550</name>
</gene>
<dbReference type="Proteomes" id="UP000823858">
    <property type="component" value="Unassembled WGS sequence"/>
</dbReference>
<name>A0A9D2QDG0_9CORY</name>
<protein>
    <submittedName>
        <fullName evidence="1">Uncharacterized protein</fullName>
    </submittedName>
</protein>
<proteinExistence type="predicted"/>
<reference evidence="1" key="1">
    <citation type="journal article" date="2021" name="PeerJ">
        <title>Extensive microbial diversity within the chicken gut microbiome revealed by metagenomics and culture.</title>
        <authorList>
            <person name="Gilroy R."/>
            <person name="Ravi A."/>
            <person name="Getino M."/>
            <person name="Pursley I."/>
            <person name="Horton D.L."/>
            <person name="Alikhan N.F."/>
            <person name="Baker D."/>
            <person name="Gharbi K."/>
            <person name="Hall N."/>
            <person name="Watson M."/>
            <person name="Adriaenssens E.M."/>
            <person name="Foster-Nyarko E."/>
            <person name="Jarju S."/>
            <person name="Secka A."/>
            <person name="Antonio M."/>
            <person name="Oren A."/>
            <person name="Chaudhuri R.R."/>
            <person name="La Ragione R."/>
            <person name="Hildebrand F."/>
            <person name="Pallen M.J."/>
        </authorList>
    </citation>
    <scope>NUCLEOTIDE SEQUENCE</scope>
    <source>
        <strain evidence="1">ChiHjej13B12-4958</strain>
    </source>
</reference>
<dbReference type="EMBL" id="DWVP01000004">
    <property type="protein sequence ID" value="HJC84426.1"/>
    <property type="molecule type" value="Genomic_DNA"/>
</dbReference>
<organism evidence="1 2">
    <name type="scientific">Candidatus Corynebacterium faecigallinarum</name>
    <dbReference type="NCBI Taxonomy" id="2838528"/>
    <lineage>
        <taxon>Bacteria</taxon>
        <taxon>Bacillati</taxon>
        <taxon>Actinomycetota</taxon>
        <taxon>Actinomycetes</taxon>
        <taxon>Mycobacteriales</taxon>
        <taxon>Corynebacteriaceae</taxon>
        <taxon>Corynebacterium</taxon>
    </lineage>
</organism>
<sequence length="46" mass="5271">MNIDFLISAATDPLLGRADWFAFNNWDALSRMLDAVIPNAWSNYRP</sequence>
<dbReference type="AlphaFoldDB" id="A0A9D2QDG0"/>
<evidence type="ECO:0000313" key="2">
    <source>
        <dbReference type="Proteomes" id="UP000823858"/>
    </source>
</evidence>